<dbReference type="CDD" id="cd00609">
    <property type="entry name" value="AAT_like"/>
    <property type="match status" value="1"/>
</dbReference>
<dbReference type="Gene3D" id="3.90.1150.10">
    <property type="entry name" value="Aspartate Aminotransferase, domain 1"/>
    <property type="match status" value="1"/>
</dbReference>
<keyword evidence="4" id="KW-1185">Reference proteome</keyword>
<dbReference type="InterPro" id="IPR004839">
    <property type="entry name" value="Aminotransferase_I/II_large"/>
</dbReference>
<evidence type="ECO:0000313" key="3">
    <source>
        <dbReference type="EMBL" id="KAH6889118.1"/>
    </source>
</evidence>
<evidence type="ECO:0000256" key="1">
    <source>
        <dbReference type="SAM" id="Coils"/>
    </source>
</evidence>
<dbReference type="Pfam" id="PF00155">
    <property type="entry name" value="Aminotran_1_2"/>
    <property type="match status" value="1"/>
</dbReference>
<dbReference type="PANTHER" id="PTHR42858:SF1">
    <property type="entry name" value="LD15494P"/>
    <property type="match status" value="1"/>
</dbReference>
<dbReference type="FunFam" id="3.40.640.10:FF:000080">
    <property type="entry name" value="Aminotransferase, putative"/>
    <property type="match status" value="1"/>
</dbReference>
<dbReference type="GO" id="GO:0030170">
    <property type="term" value="F:pyridoxal phosphate binding"/>
    <property type="evidence" value="ECO:0007669"/>
    <property type="project" value="InterPro"/>
</dbReference>
<dbReference type="Gene3D" id="3.40.640.10">
    <property type="entry name" value="Type I PLP-dependent aspartate aminotransferase-like (Major domain)"/>
    <property type="match status" value="1"/>
</dbReference>
<reference evidence="3 4" key="1">
    <citation type="journal article" date="2021" name="Nat. Commun.">
        <title>Genetic determinants of endophytism in the Arabidopsis root mycobiome.</title>
        <authorList>
            <person name="Mesny F."/>
            <person name="Miyauchi S."/>
            <person name="Thiergart T."/>
            <person name="Pickel B."/>
            <person name="Atanasova L."/>
            <person name="Karlsson M."/>
            <person name="Huettel B."/>
            <person name="Barry K.W."/>
            <person name="Haridas S."/>
            <person name="Chen C."/>
            <person name="Bauer D."/>
            <person name="Andreopoulos W."/>
            <person name="Pangilinan J."/>
            <person name="LaButti K."/>
            <person name="Riley R."/>
            <person name="Lipzen A."/>
            <person name="Clum A."/>
            <person name="Drula E."/>
            <person name="Henrissat B."/>
            <person name="Kohler A."/>
            <person name="Grigoriev I.V."/>
            <person name="Martin F.M."/>
            <person name="Hacquard S."/>
        </authorList>
    </citation>
    <scope>NUCLEOTIDE SEQUENCE [LARGE SCALE GENOMIC DNA]</scope>
    <source>
        <strain evidence="3 4">MPI-CAGE-CH-0241</strain>
    </source>
</reference>
<dbReference type="AlphaFoldDB" id="A0A9P9AP04"/>
<accession>A0A9P9AP04</accession>
<keyword evidence="3" id="KW-0808">Transferase</keyword>
<dbReference type="Proteomes" id="UP000777438">
    <property type="component" value="Unassembled WGS sequence"/>
</dbReference>
<dbReference type="InterPro" id="IPR015424">
    <property type="entry name" value="PyrdxlP-dep_Trfase"/>
</dbReference>
<organism evidence="3 4">
    <name type="scientific">Thelonectria olida</name>
    <dbReference type="NCBI Taxonomy" id="1576542"/>
    <lineage>
        <taxon>Eukaryota</taxon>
        <taxon>Fungi</taxon>
        <taxon>Dikarya</taxon>
        <taxon>Ascomycota</taxon>
        <taxon>Pezizomycotina</taxon>
        <taxon>Sordariomycetes</taxon>
        <taxon>Hypocreomycetidae</taxon>
        <taxon>Hypocreales</taxon>
        <taxon>Nectriaceae</taxon>
        <taxon>Thelonectria</taxon>
    </lineage>
</organism>
<dbReference type="SUPFAM" id="SSF53383">
    <property type="entry name" value="PLP-dependent transferases"/>
    <property type="match status" value="1"/>
</dbReference>
<protein>
    <submittedName>
        <fullName evidence="3">Pyridoxal phosphate-dependent transferase</fullName>
    </submittedName>
</protein>
<dbReference type="InterPro" id="IPR015422">
    <property type="entry name" value="PyrdxlP-dep_Trfase_small"/>
</dbReference>
<dbReference type="EMBL" id="JAGPYM010000011">
    <property type="protein sequence ID" value="KAH6889118.1"/>
    <property type="molecule type" value="Genomic_DNA"/>
</dbReference>
<sequence length="464" mass="50526">MSKPNNPINLIRGWPAPDLLPASLLSASAQRLLADPDVYVPALQYGPDPGYQPLREGLSTWLAAHYGVTADAERICITGGASQNIANILQSFTDPTVTKAVWMVAPTYHLACDIFADAGFAGRLRAFPEDEEGVDLEALEERIRQLEEDEEKKPQLKPFKNAGEFRKHYRHIIYVVPTCSNPSGKTMSVRRREGLVHLARKYDALVICDDVYDLLQWPTDKLADTPLRSNETPEMMLPRLCDIDLAMGQAEDDPKGFGYAVSNGSFSKMTGPGCRTGWLEGSRAFAFGLAQTGASKSGGAPSQLSAAILAGIVKSGELRDFLAERVRPGLQRRHKLMVDAIHEHLSPLGVTIREAGLVDGSVYGGYFIWANLPEGFSAKQIADVALAEEQLIVGNGNMFQVHGDEHTVDLDGAIRLTFAWVSEDDLVEGVRRLGGVMQRIKTDAAKYANFSGDVSDAALIGSSK</sequence>
<evidence type="ECO:0000313" key="4">
    <source>
        <dbReference type="Proteomes" id="UP000777438"/>
    </source>
</evidence>
<evidence type="ECO:0000259" key="2">
    <source>
        <dbReference type="Pfam" id="PF00155"/>
    </source>
</evidence>
<dbReference type="PANTHER" id="PTHR42858">
    <property type="entry name" value="AMINOTRANSFERASE"/>
    <property type="match status" value="1"/>
</dbReference>
<name>A0A9P9AP04_9HYPO</name>
<dbReference type="InterPro" id="IPR015421">
    <property type="entry name" value="PyrdxlP-dep_Trfase_major"/>
</dbReference>
<comment type="caution">
    <text evidence="3">The sequence shown here is derived from an EMBL/GenBank/DDBJ whole genome shotgun (WGS) entry which is preliminary data.</text>
</comment>
<feature type="domain" description="Aminotransferase class I/classII large" evidence="2">
    <location>
        <begin position="43"/>
        <end position="433"/>
    </location>
</feature>
<proteinExistence type="predicted"/>
<gene>
    <name evidence="3" type="ORF">B0T10DRAFT_529201</name>
</gene>
<feature type="coiled-coil region" evidence="1">
    <location>
        <begin position="129"/>
        <end position="156"/>
    </location>
</feature>
<keyword evidence="1" id="KW-0175">Coiled coil</keyword>
<dbReference type="GO" id="GO:0047536">
    <property type="term" value="F:2-aminoadipate transaminase activity"/>
    <property type="evidence" value="ECO:0007669"/>
    <property type="project" value="TreeGrafter"/>
</dbReference>
<dbReference type="OrthoDB" id="7042322at2759"/>